<gene>
    <name evidence="2" type="ORF">SLAVMIC_00804</name>
</gene>
<evidence type="ECO:0000313" key="2">
    <source>
        <dbReference type="EMBL" id="CAG7581362.1"/>
    </source>
</evidence>
<organism evidence="2">
    <name type="scientific">uncultured marine phage</name>
    <dbReference type="NCBI Taxonomy" id="707152"/>
    <lineage>
        <taxon>Viruses</taxon>
        <taxon>environmental samples</taxon>
    </lineage>
</organism>
<name>A0A8D9CC66_9VIRU</name>
<sequence length="91" mass="10278">MKKFNEFVNESNEDNLNESLREDKKRIQDAVSEAEMAFWVSISEKYPEVTTGDLDPGASIALSMAMEEAVDAWLMFNDPNSSDDPTIQTIE</sequence>
<protein>
    <submittedName>
        <fullName evidence="2">Uncharacterized protein</fullName>
    </submittedName>
</protein>
<accession>A0A8D9CC66</accession>
<reference evidence="2" key="1">
    <citation type="submission" date="2021-06" db="EMBL/GenBank/DDBJ databases">
        <authorList>
            <person name="Gannon L."/>
            <person name="Redgwell R T."/>
            <person name="Michniewski S."/>
            <person name="Harrison D C."/>
            <person name="Millard A."/>
        </authorList>
    </citation>
    <scope>NUCLEOTIDE SEQUENCE</scope>
</reference>
<dbReference type="EMBL" id="OU342829">
    <property type="protein sequence ID" value="CAG7581362.1"/>
    <property type="molecule type" value="Genomic_DNA"/>
</dbReference>
<proteinExistence type="predicted"/>
<evidence type="ECO:0000256" key="1">
    <source>
        <dbReference type="SAM" id="MobiDB-lite"/>
    </source>
</evidence>
<feature type="region of interest" description="Disordered" evidence="1">
    <location>
        <begin position="1"/>
        <end position="20"/>
    </location>
</feature>